<name>A0A1L7X1E7_9HELO</name>
<proteinExistence type="predicted"/>
<dbReference type="PANTHER" id="PTHR42060:SF1">
    <property type="entry name" value="NHL REPEAT-CONTAINING PROTEIN"/>
    <property type="match status" value="1"/>
</dbReference>
<keyword evidence="3" id="KW-1185">Reference proteome</keyword>
<dbReference type="InterPro" id="IPR052998">
    <property type="entry name" value="Hetero-Diels-Alderase-like"/>
</dbReference>
<feature type="signal peptide" evidence="1">
    <location>
        <begin position="1"/>
        <end position="20"/>
    </location>
</feature>
<dbReference type="EMBL" id="FJOG01000012">
    <property type="protein sequence ID" value="CZR58819.1"/>
    <property type="molecule type" value="Genomic_DNA"/>
</dbReference>
<evidence type="ECO:0008006" key="4">
    <source>
        <dbReference type="Google" id="ProtNLM"/>
    </source>
</evidence>
<dbReference type="Gene3D" id="2.120.10.30">
    <property type="entry name" value="TolB, C-terminal domain"/>
    <property type="match status" value="1"/>
</dbReference>
<accession>A0A1L7X1E7</accession>
<evidence type="ECO:0000256" key="1">
    <source>
        <dbReference type="SAM" id="SignalP"/>
    </source>
</evidence>
<protein>
    <recommendedName>
        <fullName evidence="4">SMP-30/Gluconolactonase/LRE-like region domain-containing protein</fullName>
    </recommendedName>
</protein>
<dbReference type="SUPFAM" id="SSF63829">
    <property type="entry name" value="Calcium-dependent phosphotriesterase"/>
    <property type="match status" value="1"/>
</dbReference>
<sequence length="334" mass="35529">MRQPIFARHLLFLMAMQVAAELQVRTVYQFASNDTWLENIAVRSNGIILTTEIGPPASLLAFDPSEENAEPQVLTTFTTVLGLSGITEAAHDVFYVTGANTTSANIEDPPTNATHLWRVDFTQNTTTPVIKLIARPEAPTGFNGLAAFNDTIILATASYQESIFAVDVTTGYTWEAIKNDLMTQINGIKVQDGFVYWTSGADFCRAKLYPNVTAGVGEVIASATSFDDFALAPDGFRLNSTVGNNTKYAYASTAGQNSIMQISFNIAAGTNETAIIAGSLDSTEIAEPTGAAFGRGESQLGKLYVTTGGGSGQNVDVNGVETAVGAQLLEIQLV</sequence>
<dbReference type="OrthoDB" id="9977941at2759"/>
<dbReference type="Proteomes" id="UP000184330">
    <property type="component" value="Unassembled WGS sequence"/>
</dbReference>
<feature type="chain" id="PRO_5012114833" description="SMP-30/Gluconolactonase/LRE-like region domain-containing protein" evidence="1">
    <location>
        <begin position="21"/>
        <end position="334"/>
    </location>
</feature>
<evidence type="ECO:0000313" key="2">
    <source>
        <dbReference type="EMBL" id="CZR58819.1"/>
    </source>
</evidence>
<reference evidence="2 3" key="1">
    <citation type="submission" date="2016-03" db="EMBL/GenBank/DDBJ databases">
        <authorList>
            <person name="Ploux O."/>
        </authorList>
    </citation>
    <scope>NUCLEOTIDE SEQUENCE [LARGE SCALE GENOMIC DNA]</scope>
    <source>
        <strain evidence="2 3">UAMH 11012</strain>
    </source>
</reference>
<evidence type="ECO:0000313" key="3">
    <source>
        <dbReference type="Proteomes" id="UP000184330"/>
    </source>
</evidence>
<organism evidence="2 3">
    <name type="scientific">Phialocephala subalpina</name>
    <dbReference type="NCBI Taxonomy" id="576137"/>
    <lineage>
        <taxon>Eukaryota</taxon>
        <taxon>Fungi</taxon>
        <taxon>Dikarya</taxon>
        <taxon>Ascomycota</taxon>
        <taxon>Pezizomycotina</taxon>
        <taxon>Leotiomycetes</taxon>
        <taxon>Helotiales</taxon>
        <taxon>Mollisiaceae</taxon>
        <taxon>Phialocephala</taxon>
        <taxon>Phialocephala fortinii species complex</taxon>
    </lineage>
</organism>
<gene>
    <name evidence="2" type="ORF">PAC_08711</name>
</gene>
<dbReference type="InterPro" id="IPR011042">
    <property type="entry name" value="6-blade_b-propeller_TolB-like"/>
</dbReference>
<dbReference type="AlphaFoldDB" id="A0A1L7X1E7"/>
<keyword evidence="1" id="KW-0732">Signal</keyword>
<dbReference type="PANTHER" id="PTHR42060">
    <property type="entry name" value="NHL REPEAT-CONTAINING PROTEIN-RELATED"/>
    <property type="match status" value="1"/>
</dbReference>